<dbReference type="InterPro" id="IPR036388">
    <property type="entry name" value="WH-like_DNA-bd_sf"/>
</dbReference>
<evidence type="ECO:0000313" key="4">
    <source>
        <dbReference type="Proteomes" id="UP000283295"/>
    </source>
</evidence>
<dbReference type="Proteomes" id="UP000283295">
    <property type="component" value="Unassembled WGS sequence"/>
</dbReference>
<feature type="region of interest" description="Disordered" evidence="1">
    <location>
        <begin position="286"/>
        <end position="367"/>
    </location>
</feature>
<dbReference type="SUPFAM" id="SSF50249">
    <property type="entry name" value="Nucleic acid-binding proteins"/>
    <property type="match status" value="1"/>
</dbReference>
<comment type="caution">
    <text evidence="3">The sequence shown here is derived from an EMBL/GenBank/DDBJ whole genome shotgun (WGS) entry which is preliminary data.</text>
</comment>
<dbReference type="InterPro" id="IPR003029">
    <property type="entry name" value="S1_domain"/>
</dbReference>
<dbReference type="Pfam" id="PF17783">
    <property type="entry name" value="WHD_CvfB"/>
    <property type="match status" value="1"/>
</dbReference>
<dbReference type="InterPro" id="IPR039566">
    <property type="entry name" value="CvfB_S1_st"/>
</dbReference>
<feature type="domain" description="S1 motif" evidence="2">
    <location>
        <begin position="145"/>
        <end position="206"/>
    </location>
</feature>
<dbReference type="Pfam" id="PF13509">
    <property type="entry name" value="S1_2"/>
    <property type="match status" value="2"/>
</dbReference>
<dbReference type="EMBL" id="QRVK01000010">
    <property type="protein sequence ID" value="RGS43132.1"/>
    <property type="molecule type" value="Genomic_DNA"/>
</dbReference>
<feature type="compositionally biased region" description="Basic and acidic residues" evidence="1">
    <location>
        <begin position="313"/>
        <end position="328"/>
    </location>
</feature>
<evidence type="ECO:0000313" key="3">
    <source>
        <dbReference type="EMBL" id="RGS43132.1"/>
    </source>
</evidence>
<organism evidence="3 4">
    <name type="scientific">Coprococcus eutactus</name>
    <dbReference type="NCBI Taxonomy" id="33043"/>
    <lineage>
        <taxon>Bacteria</taxon>
        <taxon>Bacillati</taxon>
        <taxon>Bacillota</taxon>
        <taxon>Clostridia</taxon>
        <taxon>Lachnospirales</taxon>
        <taxon>Lachnospiraceae</taxon>
        <taxon>Coprococcus</taxon>
    </lineage>
</organism>
<dbReference type="PANTHER" id="PTHR37296:SF1">
    <property type="entry name" value="CONSERVED VIRULENCE FACTOR B"/>
    <property type="match status" value="1"/>
</dbReference>
<name>A0A412ISQ0_9FIRM</name>
<dbReference type="OrthoDB" id="9801597at2"/>
<evidence type="ECO:0000259" key="2">
    <source>
        <dbReference type="PROSITE" id="PS50126"/>
    </source>
</evidence>
<proteinExistence type="predicted"/>
<dbReference type="SMART" id="SM00316">
    <property type="entry name" value="S1"/>
    <property type="match status" value="2"/>
</dbReference>
<feature type="compositionally biased region" description="Polar residues" evidence="1">
    <location>
        <begin position="303"/>
        <end position="312"/>
    </location>
</feature>
<dbReference type="InterPro" id="IPR040764">
    <property type="entry name" value="CvfB_WH"/>
</dbReference>
<dbReference type="GO" id="GO:0003676">
    <property type="term" value="F:nucleic acid binding"/>
    <property type="evidence" value="ECO:0007669"/>
    <property type="project" value="InterPro"/>
</dbReference>
<dbReference type="Gene3D" id="1.10.10.10">
    <property type="entry name" value="Winged helix-like DNA-binding domain superfamily/Winged helix DNA-binding domain"/>
    <property type="match status" value="1"/>
</dbReference>
<dbReference type="PROSITE" id="PS50126">
    <property type="entry name" value="S1"/>
    <property type="match status" value="1"/>
</dbReference>
<dbReference type="Gene3D" id="2.40.50.140">
    <property type="entry name" value="Nucleic acid-binding proteins"/>
    <property type="match status" value="2"/>
</dbReference>
<accession>A0A412ISQ0</accession>
<feature type="compositionally biased region" description="Basic and acidic residues" evidence="1">
    <location>
        <begin position="286"/>
        <end position="295"/>
    </location>
</feature>
<reference evidence="3 4" key="1">
    <citation type="submission" date="2018-08" db="EMBL/GenBank/DDBJ databases">
        <title>A genome reference for cultivated species of the human gut microbiota.</title>
        <authorList>
            <person name="Zou Y."/>
            <person name="Xue W."/>
            <person name="Luo G."/>
        </authorList>
    </citation>
    <scope>NUCLEOTIDE SEQUENCE [LARGE SCALE GENOMIC DNA]</scope>
    <source>
        <strain evidence="3 4">AF22-21</strain>
    </source>
</reference>
<dbReference type="AlphaFoldDB" id="A0A412ISQ0"/>
<protein>
    <recommendedName>
        <fullName evidence="2">S1 motif domain-containing protein</fullName>
    </recommendedName>
</protein>
<dbReference type="PANTHER" id="PTHR37296">
    <property type="entry name" value="CONSERVED VIRULENCE FACTOR B"/>
    <property type="match status" value="1"/>
</dbReference>
<dbReference type="InterPro" id="IPR012340">
    <property type="entry name" value="NA-bd_OB-fold"/>
</dbReference>
<evidence type="ECO:0000256" key="1">
    <source>
        <dbReference type="SAM" id="MobiDB-lite"/>
    </source>
</evidence>
<sequence>MIRIGEWNDLVIKRERDFGVYVGSADDDREVLLPRKQVPNGAKIGEHINVFVYRDSDDRIIATVKVPYITMGKMAVLRCVGTTKIGAFMDWGLEKDILLPFKEQSGPVREGREYLVRMYMDKSDRLCVSMKVYEYLSCESPYKQGDEISGIVIEYKSEYGAFVAVDNKYAALVPGKEIHSAIYPGDKIQGRVADVREDGKLNLTLQKPAKIQTRENAEMIVNIIESYNGVLPFNDKADTSVIEKEFGISKRSFKMAVGKLLRDGLIRITENNIELLTEGERKELAAKGTTKDDVVKRKKTQKSFGQTYTGDISKTRNKPEGSSRKEFAGKTVPNRSGKVKFTRSSGGRRNNWHAMLSEQETDSTDDI</sequence>
<gene>
    <name evidence="3" type="ORF">DWX94_05930</name>
</gene>
<dbReference type="InterPro" id="IPR014464">
    <property type="entry name" value="CvfB_fam"/>
</dbReference>